<reference evidence="20" key="1">
    <citation type="submission" date="2025-08" db="UniProtKB">
        <authorList>
            <consortium name="Ensembl"/>
        </authorList>
    </citation>
    <scope>IDENTIFICATION</scope>
</reference>
<keyword evidence="7" id="KW-0732">Signal</keyword>
<evidence type="ECO:0000256" key="6">
    <source>
        <dbReference type="ARBA" id="ARBA00022692"/>
    </source>
</evidence>
<evidence type="ECO:0000256" key="3">
    <source>
        <dbReference type="ARBA" id="ARBA00022475"/>
    </source>
</evidence>
<name>A0A8C6N1E4_MUSSI</name>
<dbReference type="InterPro" id="IPR020901">
    <property type="entry name" value="Prtase_inh_Kunz-CS"/>
</dbReference>
<evidence type="ECO:0000256" key="10">
    <source>
        <dbReference type="ARBA" id="ARBA00022989"/>
    </source>
</evidence>
<feature type="domain" description="BPTI/Kunitz inhibitor" evidence="19">
    <location>
        <begin position="315"/>
        <end position="365"/>
    </location>
</feature>
<dbReference type="Gene3D" id="4.10.410.10">
    <property type="entry name" value="Pancreatic trypsin inhibitor Kunitz domain"/>
    <property type="match status" value="1"/>
</dbReference>
<feature type="compositionally biased region" description="Basic and acidic residues" evidence="17">
    <location>
        <begin position="157"/>
        <end position="166"/>
    </location>
</feature>
<proteinExistence type="predicted"/>
<keyword evidence="21" id="KW-1185">Reference proteome</keyword>
<protein>
    <recommendedName>
        <fullName evidence="15">Kunitz-type protease inhibitor 2</fullName>
    </recommendedName>
    <alternativeName>
        <fullName evidence="16">Hepatocyte growth factor activator inhibitor type 2</fullName>
    </alternativeName>
</protein>
<comment type="subcellular location">
    <subcellularLocation>
        <location evidence="1">Cell membrane</location>
        <topology evidence="1">Single-pass type I membrane protein</topology>
    </subcellularLocation>
    <subcellularLocation>
        <location evidence="2">Cytoplasm</location>
    </subcellularLocation>
</comment>
<keyword evidence="6 18" id="KW-0812">Transmembrane</keyword>
<evidence type="ECO:0000256" key="2">
    <source>
        <dbReference type="ARBA" id="ARBA00004496"/>
    </source>
</evidence>
<evidence type="ECO:0000256" key="8">
    <source>
        <dbReference type="ARBA" id="ARBA00022737"/>
    </source>
</evidence>
<keyword evidence="12" id="KW-1015">Disulfide bond</keyword>
<dbReference type="PANTHER" id="PTHR47247:SF1">
    <property type="entry name" value="KUNITZ-TYPE PROTEASE INHIBITOR 2"/>
    <property type="match status" value="1"/>
</dbReference>
<evidence type="ECO:0000256" key="11">
    <source>
        <dbReference type="ARBA" id="ARBA00023136"/>
    </source>
</evidence>
<dbReference type="PRINTS" id="PR00759">
    <property type="entry name" value="BASICPTASE"/>
</dbReference>
<evidence type="ECO:0000313" key="21">
    <source>
        <dbReference type="Proteomes" id="UP000694415"/>
    </source>
</evidence>
<accession>A0A8C6N1E4</accession>
<evidence type="ECO:0000256" key="18">
    <source>
        <dbReference type="SAM" id="Phobius"/>
    </source>
</evidence>
<evidence type="ECO:0000256" key="15">
    <source>
        <dbReference type="ARBA" id="ARBA00071442"/>
    </source>
</evidence>
<comment type="subunit">
    <text evidence="14">Interacts with TMPRSS13; the interaction promotes the phosphorylation and cell membrane localization of TMPRSS13.</text>
</comment>
<dbReference type="Pfam" id="PF00014">
    <property type="entry name" value="Kunitz_BPTI"/>
    <property type="match status" value="1"/>
</dbReference>
<reference evidence="20" key="2">
    <citation type="submission" date="2025-09" db="UniProtKB">
        <authorList>
            <consortium name="Ensembl"/>
        </authorList>
    </citation>
    <scope>IDENTIFICATION</scope>
</reference>
<dbReference type="PANTHER" id="PTHR47247">
    <property type="entry name" value="KUNITZ-TYPE PROTEASE INHIBITOR 2"/>
    <property type="match status" value="1"/>
</dbReference>
<sequence>RHTGQAGLATAQSGTFVYGTENEEFRQDISLTPKGTLKQSGQTATGFRKVSLAIVTAQARRRKDVAANRPTPPARSGWGGVNANHASSQEPGAVPGAGRRARCGALRACAVSAPPRQVRPTPSLGATFSCVPASAIRRSTPRTGGGFHSLGKSRRVLPRESRDRVGRQLRRRTRQKPEKRASGDPGASKSYSGAKPHLSPRTCSARARPWAFPHLLARPHPHTPTAGGSRPGARRGQQVMAQLCELRRGRALLALVASLLLSGAQAASRELDVHENTTDDMARNRNGADSSVLSVPRKQSAEDLSAEIFNYEEYCVPKAVTGPCRAAFPRWYYDTEKNSCISFIYGGCRGNKNSYLSQEACMQHCSGKQMYPFLTPGLKAVILVGLFLMVLILLLGTSMVCLIRVVRRKQERALRTVWSTADDREQLVKNTCVL</sequence>
<dbReference type="GO" id="GO:0005737">
    <property type="term" value="C:cytoplasm"/>
    <property type="evidence" value="ECO:0007669"/>
    <property type="project" value="UniProtKB-SubCell"/>
</dbReference>
<keyword evidence="11 18" id="KW-0472">Membrane</keyword>
<dbReference type="SUPFAM" id="SSF57362">
    <property type="entry name" value="BPTI-like"/>
    <property type="match status" value="1"/>
</dbReference>
<evidence type="ECO:0000256" key="4">
    <source>
        <dbReference type="ARBA" id="ARBA00022490"/>
    </source>
</evidence>
<keyword evidence="10 18" id="KW-1133">Transmembrane helix</keyword>
<dbReference type="FunFam" id="4.10.410.10:FF:000014">
    <property type="entry name" value="Serine peptidase inhibitor, Kunitz type, 2"/>
    <property type="match status" value="1"/>
</dbReference>
<keyword evidence="3" id="KW-1003">Cell membrane</keyword>
<evidence type="ECO:0000256" key="12">
    <source>
        <dbReference type="ARBA" id="ARBA00023157"/>
    </source>
</evidence>
<feature type="region of interest" description="Disordered" evidence="17">
    <location>
        <begin position="215"/>
        <end position="236"/>
    </location>
</feature>
<dbReference type="PROSITE" id="PS00280">
    <property type="entry name" value="BPTI_KUNITZ_1"/>
    <property type="match status" value="1"/>
</dbReference>
<feature type="region of interest" description="Disordered" evidence="17">
    <location>
        <begin position="137"/>
        <end position="203"/>
    </location>
</feature>
<dbReference type="Ensembl" id="ENSMSIT00000035500.1">
    <property type="protein sequence ID" value="ENSMSIP00000028158.1"/>
    <property type="gene ID" value="ENSMSIG00000023693.1"/>
</dbReference>
<feature type="region of interest" description="Disordered" evidence="17">
    <location>
        <begin position="61"/>
        <end position="98"/>
    </location>
</feature>
<evidence type="ECO:0000313" key="20">
    <source>
        <dbReference type="Ensembl" id="ENSMSIP00000028158.1"/>
    </source>
</evidence>
<dbReference type="SMART" id="SM00131">
    <property type="entry name" value="KU"/>
    <property type="match status" value="1"/>
</dbReference>
<dbReference type="Proteomes" id="UP000694415">
    <property type="component" value="Unplaced"/>
</dbReference>
<keyword evidence="13" id="KW-0325">Glycoprotein</keyword>
<keyword evidence="9" id="KW-0722">Serine protease inhibitor</keyword>
<evidence type="ECO:0000256" key="1">
    <source>
        <dbReference type="ARBA" id="ARBA00004251"/>
    </source>
</evidence>
<evidence type="ECO:0000256" key="5">
    <source>
        <dbReference type="ARBA" id="ARBA00022690"/>
    </source>
</evidence>
<keyword evidence="5" id="KW-0646">Protease inhibitor</keyword>
<keyword evidence="8" id="KW-0677">Repeat</keyword>
<evidence type="ECO:0000256" key="7">
    <source>
        <dbReference type="ARBA" id="ARBA00022729"/>
    </source>
</evidence>
<organism evidence="20 21">
    <name type="scientific">Mus spicilegus</name>
    <name type="common">Mound-building mouse</name>
    <dbReference type="NCBI Taxonomy" id="10103"/>
    <lineage>
        <taxon>Eukaryota</taxon>
        <taxon>Metazoa</taxon>
        <taxon>Chordata</taxon>
        <taxon>Craniata</taxon>
        <taxon>Vertebrata</taxon>
        <taxon>Euteleostomi</taxon>
        <taxon>Mammalia</taxon>
        <taxon>Eutheria</taxon>
        <taxon>Euarchontoglires</taxon>
        <taxon>Glires</taxon>
        <taxon>Rodentia</taxon>
        <taxon>Myomorpha</taxon>
        <taxon>Muroidea</taxon>
        <taxon>Muridae</taxon>
        <taxon>Murinae</taxon>
        <taxon>Mus</taxon>
        <taxon>Mus</taxon>
    </lineage>
</organism>
<dbReference type="GO" id="GO:0004867">
    <property type="term" value="F:serine-type endopeptidase inhibitor activity"/>
    <property type="evidence" value="ECO:0007669"/>
    <property type="project" value="UniProtKB-KW"/>
</dbReference>
<dbReference type="InterPro" id="IPR002223">
    <property type="entry name" value="Kunitz_BPTI"/>
</dbReference>
<evidence type="ECO:0000256" key="13">
    <source>
        <dbReference type="ARBA" id="ARBA00023180"/>
    </source>
</evidence>
<evidence type="ECO:0000256" key="14">
    <source>
        <dbReference type="ARBA" id="ARBA00061907"/>
    </source>
</evidence>
<dbReference type="CDD" id="cd22622">
    <property type="entry name" value="Kunitz_HAI2_2-like"/>
    <property type="match status" value="1"/>
</dbReference>
<evidence type="ECO:0000256" key="9">
    <source>
        <dbReference type="ARBA" id="ARBA00022900"/>
    </source>
</evidence>
<evidence type="ECO:0000256" key="17">
    <source>
        <dbReference type="SAM" id="MobiDB-lite"/>
    </source>
</evidence>
<dbReference type="GO" id="GO:0005886">
    <property type="term" value="C:plasma membrane"/>
    <property type="evidence" value="ECO:0007669"/>
    <property type="project" value="UniProtKB-SubCell"/>
</dbReference>
<dbReference type="AlphaFoldDB" id="A0A8C6N1E4"/>
<dbReference type="InterPro" id="IPR036880">
    <property type="entry name" value="Kunitz_BPTI_sf"/>
</dbReference>
<evidence type="ECO:0000259" key="19">
    <source>
        <dbReference type="PROSITE" id="PS50279"/>
    </source>
</evidence>
<keyword evidence="4" id="KW-0963">Cytoplasm</keyword>
<dbReference type="GeneTree" id="ENSGT00940000160348"/>
<feature type="transmembrane region" description="Helical" evidence="18">
    <location>
        <begin position="380"/>
        <end position="406"/>
    </location>
</feature>
<evidence type="ECO:0000256" key="16">
    <source>
        <dbReference type="ARBA" id="ARBA00082650"/>
    </source>
</evidence>
<dbReference type="PROSITE" id="PS50279">
    <property type="entry name" value="BPTI_KUNITZ_2"/>
    <property type="match status" value="1"/>
</dbReference>